<evidence type="ECO:0000313" key="1">
    <source>
        <dbReference type="EMBL" id="OGW98494.1"/>
    </source>
</evidence>
<accession>A0A1G1L005</accession>
<dbReference type="Proteomes" id="UP000178187">
    <property type="component" value="Unassembled WGS sequence"/>
</dbReference>
<gene>
    <name evidence="1" type="ORF">A3G33_09275</name>
</gene>
<protein>
    <submittedName>
        <fullName evidence="1">Uncharacterized protein</fullName>
    </submittedName>
</protein>
<dbReference type="AlphaFoldDB" id="A0A1G1L005"/>
<organism evidence="1 2">
    <name type="scientific">Candidatus Danuiimicrobium aquiferis</name>
    <dbReference type="NCBI Taxonomy" id="1801832"/>
    <lineage>
        <taxon>Bacteria</taxon>
        <taxon>Pseudomonadati</taxon>
        <taxon>Candidatus Omnitrophota</taxon>
        <taxon>Candidatus Danuiimicrobium</taxon>
    </lineage>
</organism>
<comment type="caution">
    <text evidence="1">The sequence shown here is derived from an EMBL/GenBank/DDBJ whole genome shotgun (WGS) entry which is preliminary data.</text>
</comment>
<name>A0A1G1L005_9BACT</name>
<sequence length="62" mass="7308">MGRRNLKAYEITQLKWCPFIARFMLSPRKRGSTDPWIHAFTGMTKGHNLDRMIPYEGFPHIS</sequence>
<evidence type="ECO:0000313" key="2">
    <source>
        <dbReference type="Proteomes" id="UP000178187"/>
    </source>
</evidence>
<dbReference type="EMBL" id="MHFR01000033">
    <property type="protein sequence ID" value="OGW98494.1"/>
    <property type="molecule type" value="Genomic_DNA"/>
</dbReference>
<reference evidence="1 2" key="1">
    <citation type="journal article" date="2016" name="Nat. Commun.">
        <title>Thousands of microbial genomes shed light on interconnected biogeochemical processes in an aquifer system.</title>
        <authorList>
            <person name="Anantharaman K."/>
            <person name="Brown C.T."/>
            <person name="Hug L.A."/>
            <person name="Sharon I."/>
            <person name="Castelle C.J."/>
            <person name="Probst A.J."/>
            <person name="Thomas B.C."/>
            <person name="Singh A."/>
            <person name="Wilkins M.J."/>
            <person name="Karaoz U."/>
            <person name="Brodie E.L."/>
            <person name="Williams K.H."/>
            <person name="Hubbard S.S."/>
            <person name="Banfield J.F."/>
        </authorList>
    </citation>
    <scope>NUCLEOTIDE SEQUENCE [LARGE SCALE GENOMIC DNA]</scope>
</reference>
<proteinExistence type="predicted"/>